<keyword evidence="3 7" id="KW-0067">ATP-binding</keyword>
<dbReference type="EMBL" id="JBEXAC010000002">
    <property type="protein sequence ID" value="MET6998705.1"/>
    <property type="molecule type" value="Genomic_DNA"/>
</dbReference>
<keyword evidence="2" id="KW-0547">Nucleotide-binding</keyword>
<dbReference type="Proteomes" id="UP001549749">
    <property type="component" value="Unassembled WGS sequence"/>
</dbReference>
<dbReference type="InterPro" id="IPR036890">
    <property type="entry name" value="HATPase_C_sf"/>
</dbReference>
<evidence type="ECO:0000256" key="1">
    <source>
        <dbReference type="ARBA" id="ARBA00008239"/>
    </source>
</evidence>
<keyword evidence="5" id="KW-1133">Transmembrane helix</keyword>
<evidence type="ECO:0000256" key="3">
    <source>
        <dbReference type="ARBA" id="ARBA00022840"/>
    </source>
</evidence>
<gene>
    <name evidence="7" type="ORF">ABR189_15075</name>
</gene>
<dbReference type="InterPro" id="IPR001404">
    <property type="entry name" value="Hsp90_fam"/>
</dbReference>
<organism evidence="7 8">
    <name type="scientific">Chitinophaga defluvii</name>
    <dbReference type="NCBI Taxonomy" id="3163343"/>
    <lineage>
        <taxon>Bacteria</taxon>
        <taxon>Pseudomonadati</taxon>
        <taxon>Bacteroidota</taxon>
        <taxon>Chitinophagia</taxon>
        <taxon>Chitinophagales</taxon>
        <taxon>Chitinophagaceae</taxon>
        <taxon>Chitinophaga</taxon>
    </lineage>
</organism>
<dbReference type="Gene3D" id="3.30.565.10">
    <property type="entry name" value="Histidine kinase-like ATPase, C-terminal domain"/>
    <property type="match status" value="1"/>
</dbReference>
<dbReference type="PANTHER" id="PTHR11528">
    <property type="entry name" value="HEAT SHOCK PROTEIN 90 FAMILY MEMBER"/>
    <property type="match status" value="1"/>
</dbReference>
<protein>
    <submittedName>
        <fullName evidence="7">ATP-binding protein</fullName>
    </submittedName>
</protein>
<dbReference type="GO" id="GO:0005524">
    <property type="term" value="F:ATP binding"/>
    <property type="evidence" value="ECO:0007669"/>
    <property type="project" value="UniProtKB-KW"/>
</dbReference>
<evidence type="ECO:0000256" key="5">
    <source>
        <dbReference type="SAM" id="Phobius"/>
    </source>
</evidence>
<feature type="domain" description="HD-CE" evidence="6">
    <location>
        <begin position="65"/>
        <end position="325"/>
    </location>
</feature>
<dbReference type="SUPFAM" id="SSF109604">
    <property type="entry name" value="HD-domain/PDEase-like"/>
    <property type="match status" value="1"/>
</dbReference>
<keyword evidence="5" id="KW-0472">Membrane</keyword>
<keyword evidence="4" id="KW-0143">Chaperone</keyword>
<feature type="transmembrane region" description="Helical" evidence="5">
    <location>
        <begin position="85"/>
        <end position="108"/>
    </location>
</feature>
<keyword evidence="8" id="KW-1185">Reference proteome</keyword>
<dbReference type="InterPro" id="IPR056471">
    <property type="entry name" value="HD-CE"/>
</dbReference>
<evidence type="ECO:0000313" key="7">
    <source>
        <dbReference type="EMBL" id="MET6998705.1"/>
    </source>
</evidence>
<dbReference type="PRINTS" id="PR00775">
    <property type="entry name" value="HEATSHOCK90"/>
</dbReference>
<reference evidence="7 8" key="1">
    <citation type="submission" date="2024-06" db="EMBL/GenBank/DDBJ databases">
        <title>Chitinophaga defluvii sp. nov., isolated from municipal sewage.</title>
        <authorList>
            <person name="Zhang L."/>
        </authorList>
    </citation>
    <scope>NUCLEOTIDE SEQUENCE [LARGE SCALE GENOMIC DNA]</scope>
    <source>
        <strain evidence="7 8">H8</strain>
    </source>
</reference>
<evidence type="ECO:0000259" key="6">
    <source>
        <dbReference type="Pfam" id="PF24391"/>
    </source>
</evidence>
<dbReference type="Pfam" id="PF24391">
    <property type="entry name" value="HD-CE"/>
    <property type="match status" value="1"/>
</dbReference>
<comment type="caution">
    <text evidence="7">The sequence shown here is derived from an EMBL/GenBank/DDBJ whole genome shotgun (WGS) entry which is preliminary data.</text>
</comment>
<dbReference type="SUPFAM" id="SSF55874">
    <property type="entry name" value="ATPase domain of HSP90 chaperone/DNA topoisomerase II/histidine kinase"/>
    <property type="match status" value="1"/>
</dbReference>
<proteinExistence type="inferred from homology"/>
<evidence type="ECO:0000313" key="8">
    <source>
        <dbReference type="Proteomes" id="UP001549749"/>
    </source>
</evidence>
<name>A0ABV2T8P7_9BACT</name>
<dbReference type="Pfam" id="PF13589">
    <property type="entry name" value="HATPase_c_3"/>
    <property type="match status" value="1"/>
</dbReference>
<sequence>MDIENKTSTDDWRQETQLGLESSELYKVLKAKCASDPAGSHVISLVDEAVYYAYQRTKTIMLHMGEYTLHDGDHLFRVLRLMEKIIPSATISALSVPELMLLILTAFFHDIGMAASKQDTIIWSSLWDDDLLKDTSSKQYLEFKKYCQSFPSILDEIEGLKSKGLPSKVELLKKHMISEYIRSTHAERARTIIDEDWNGKVKYRDIDLTNEFAQLCFSHNEDAATLLEFDTSLLCGPGTYACIPFIGVILRLADILDFDGKRTPSVLFSHLFVRNPISIREWQKHRNIDAWDINNINIRFQARCEHPAIESSIRQFCDQIDKELAAANTILNRLNDSVRNPFPEHYKISLPLKVDRSKIGPAKKLPTGKPAYNYQETKFTLNKTQVIDLLMGTKLYGHPEVALRELLQNSIDACLLRQAMAKSWKNAYAPKIQIRFYTDGDDFLQIVDNGTGMDLDIINKFYSSIGTSYYKSSEFYDLKATVELDYTPISRFGIGVLSCFMVSDYLMVNTKRLKGPYESSDAYEIIVEGQDSIFWVREGNMVEPGTSTQLALRQGHPWKNLKDKDLIDSICKIIPRPPFAIEIITPTETYIHNGERFKNLSFDDLRDYTWRAEPNIKEITFTISDDGYGIFGKVMVAILEEHGEPVSEIELHAKEVNVDGDDYTLERSIKYGTNEIEKKSKTIEIDEDGNANLSPSSSRLATSKAILALHGIEVPFNIFPDYWSARNQQVQIKWPIPLRLIIDIAGTKDLNLNSARTEILYDEKWLSFEENLAYLICKQLSETLSKNYWDKLKKILLDNNKSPQFGEGLSRLSTDTV</sequence>
<keyword evidence="5" id="KW-0812">Transmembrane</keyword>
<comment type="similarity">
    <text evidence="1">Belongs to the heat shock protein 90 family.</text>
</comment>
<accession>A0ABV2T8P7</accession>
<evidence type="ECO:0000256" key="4">
    <source>
        <dbReference type="ARBA" id="ARBA00023186"/>
    </source>
</evidence>
<evidence type="ECO:0000256" key="2">
    <source>
        <dbReference type="ARBA" id="ARBA00022741"/>
    </source>
</evidence>
<dbReference type="InterPro" id="IPR020575">
    <property type="entry name" value="Hsp90_N"/>
</dbReference>
<dbReference type="RefSeq" id="WP_354661346.1">
    <property type="nucleotide sequence ID" value="NZ_JBEXAC010000002.1"/>
</dbReference>